<organism evidence="1 2">
    <name type="scientific">Trichonephila clavipes</name>
    <name type="common">Golden silk orbweaver</name>
    <name type="synonym">Nephila clavipes</name>
    <dbReference type="NCBI Taxonomy" id="2585209"/>
    <lineage>
        <taxon>Eukaryota</taxon>
        <taxon>Metazoa</taxon>
        <taxon>Ecdysozoa</taxon>
        <taxon>Arthropoda</taxon>
        <taxon>Chelicerata</taxon>
        <taxon>Arachnida</taxon>
        <taxon>Araneae</taxon>
        <taxon>Araneomorphae</taxon>
        <taxon>Entelegynae</taxon>
        <taxon>Araneoidea</taxon>
        <taxon>Nephilidae</taxon>
        <taxon>Trichonephila</taxon>
    </lineage>
</organism>
<comment type="caution">
    <text evidence="1">The sequence shown here is derived from an EMBL/GenBank/DDBJ whole genome shotgun (WGS) entry which is preliminary data.</text>
</comment>
<protein>
    <submittedName>
        <fullName evidence="1">Uncharacterized protein</fullName>
    </submittedName>
</protein>
<gene>
    <name evidence="1" type="ORF">TNCV_471741</name>
</gene>
<proteinExistence type="predicted"/>
<accession>A0A8X6RDH5</accession>
<dbReference type="Proteomes" id="UP000887159">
    <property type="component" value="Unassembled WGS sequence"/>
</dbReference>
<reference evidence="1" key="1">
    <citation type="submission" date="2020-08" db="EMBL/GenBank/DDBJ databases">
        <title>Multicomponent nature underlies the extraordinary mechanical properties of spider dragline silk.</title>
        <authorList>
            <person name="Kono N."/>
            <person name="Nakamura H."/>
            <person name="Mori M."/>
            <person name="Yoshida Y."/>
            <person name="Ohtoshi R."/>
            <person name="Malay A.D."/>
            <person name="Moran D.A.P."/>
            <person name="Tomita M."/>
            <person name="Numata K."/>
            <person name="Arakawa K."/>
        </authorList>
    </citation>
    <scope>NUCLEOTIDE SEQUENCE</scope>
</reference>
<evidence type="ECO:0000313" key="2">
    <source>
        <dbReference type="Proteomes" id="UP000887159"/>
    </source>
</evidence>
<keyword evidence="2" id="KW-1185">Reference proteome</keyword>
<dbReference type="AlphaFoldDB" id="A0A8X6RDH5"/>
<dbReference type="EMBL" id="BMAU01021141">
    <property type="protein sequence ID" value="GFX92065.1"/>
    <property type="molecule type" value="Genomic_DNA"/>
</dbReference>
<name>A0A8X6RDH5_TRICX</name>
<evidence type="ECO:0000313" key="1">
    <source>
        <dbReference type="EMBL" id="GFX92065.1"/>
    </source>
</evidence>
<sequence>MNEIENAKHEWDMDKKVIRFLGILQIVSSDSLEYCKLFHQIPWGNCNRFHGKERCFSSHCAPEKNVSSDSMVRRFIRLAILHGNDNFNHGLGYIVRIGFNRVKNTFTGFGKSSSSAQSIYRQFCREDLGHIPNLDHYLLVDMMCEPFSFPKAFEHIVLGGY</sequence>